<comment type="caution">
    <text evidence="7">The sequence shown here is derived from an EMBL/GenBank/DDBJ whole genome shotgun (WGS) entry which is preliminary data.</text>
</comment>
<keyword evidence="2 7" id="KW-0645">Protease</keyword>
<accession>A0AAW5E0W2</accession>
<dbReference type="PANTHER" id="PTHR39178">
    <property type="entry name" value="HYPOTHETICAL RIBOSOME-ASSOCIATED PROTEIN"/>
    <property type="match status" value="1"/>
</dbReference>
<dbReference type="EMBL" id="JAKTTI010000024">
    <property type="protein sequence ID" value="MCH1626552.1"/>
    <property type="molecule type" value="Genomic_DNA"/>
</dbReference>
<evidence type="ECO:0000313" key="7">
    <source>
        <dbReference type="EMBL" id="MCH1626552.1"/>
    </source>
</evidence>
<dbReference type="GO" id="GO:0008234">
    <property type="term" value="F:cysteine-type peptidase activity"/>
    <property type="evidence" value="ECO:0007669"/>
    <property type="project" value="UniProtKB-KW"/>
</dbReference>
<dbReference type="Pfam" id="PF04327">
    <property type="entry name" value="Peptidase_Prp"/>
    <property type="match status" value="1"/>
</dbReference>
<keyword evidence="8" id="KW-1185">Reference proteome</keyword>
<keyword evidence="1" id="KW-0690">Ribosome biogenesis</keyword>
<evidence type="ECO:0000256" key="2">
    <source>
        <dbReference type="ARBA" id="ARBA00022670"/>
    </source>
</evidence>
<organism evidence="7 8">
    <name type="scientific">Fredinandcohnia quinoae</name>
    <dbReference type="NCBI Taxonomy" id="2918902"/>
    <lineage>
        <taxon>Bacteria</taxon>
        <taxon>Bacillati</taxon>
        <taxon>Bacillota</taxon>
        <taxon>Bacilli</taxon>
        <taxon>Bacillales</taxon>
        <taxon>Bacillaceae</taxon>
        <taxon>Fredinandcohnia</taxon>
    </lineage>
</organism>
<evidence type="ECO:0000256" key="1">
    <source>
        <dbReference type="ARBA" id="ARBA00022517"/>
    </source>
</evidence>
<evidence type="ECO:0000313" key="8">
    <source>
        <dbReference type="Proteomes" id="UP001431131"/>
    </source>
</evidence>
<proteinExistence type="inferred from homology"/>
<evidence type="ECO:0000256" key="3">
    <source>
        <dbReference type="ARBA" id="ARBA00022801"/>
    </source>
</evidence>
<name>A0AAW5E0W2_9BACI</name>
<keyword evidence="3" id="KW-0378">Hydrolase</keyword>
<evidence type="ECO:0000256" key="5">
    <source>
        <dbReference type="ARBA" id="ARBA00044503"/>
    </source>
</evidence>
<dbReference type="GO" id="GO:0042254">
    <property type="term" value="P:ribosome biogenesis"/>
    <property type="evidence" value="ECO:0007669"/>
    <property type="project" value="UniProtKB-KW"/>
</dbReference>
<keyword evidence="4" id="KW-0788">Thiol protease</keyword>
<dbReference type="Proteomes" id="UP001431131">
    <property type="component" value="Unassembled WGS sequence"/>
</dbReference>
<dbReference type="SUPFAM" id="SSF118010">
    <property type="entry name" value="TM1457-like"/>
    <property type="match status" value="1"/>
</dbReference>
<gene>
    <name evidence="7" type="ORF">MJG50_14535</name>
</gene>
<dbReference type="InterPro" id="IPR007422">
    <property type="entry name" value="Peptidase_Prp"/>
</dbReference>
<dbReference type="InterPro" id="IPR036764">
    <property type="entry name" value="Peptidase_Prp_sf"/>
</dbReference>
<dbReference type="GO" id="GO:0006508">
    <property type="term" value="P:proteolysis"/>
    <property type="evidence" value="ECO:0007669"/>
    <property type="project" value="UniProtKB-KW"/>
</dbReference>
<dbReference type="PANTHER" id="PTHR39178:SF1">
    <property type="entry name" value="RIBOSOMAL-PROCESSING CYSTEINE PROTEASE PRP"/>
    <property type="match status" value="1"/>
</dbReference>
<evidence type="ECO:0000256" key="4">
    <source>
        <dbReference type="ARBA" id="ARBA00022807"/>
    </source>
</evidence>
<dbReference type="CDD" id="cd16332">
    <property type="entry name" value="Prp-like"/>
    <property type="match status" value="1"/>
</dbReference>
<protein>
    <recommendedName>
        <fullName evidence="6">Ribosomal processing cysteine protease Prp</fullName>
    </recommendedName>
</protein>
<dbReference type="RefSeq" id="WP_240256470.1">
    <property type="nucleotide sequence ID" value="NZ_JAKTTI010000024.1"/>
</dbReference>
<reference evidence="7" key="1">
    <citation type="submission" date="2022-02" db="EMBL/GenBank/DDBJ databases">
        <title>Fredinandcohnia quinoae sp. nov. isolated from Chenopodium quinoa seeds.</title>
        <authorList>
            <person name="Saati-Santamaria Z."/>
            <person name="Flores-Felix J.D."/>
            <person name="Igual J.M."/>
            <person name="Velazquez E."/>
            <person name="Garcia-Fraile P."/>
            <person name="Martinez-Molina E."/>
        </authorList>
    </citation>
    <scope>NUCLEOTIDE SEQUENCE</scope>
    <source>
        <strain evidence="7">SECRCQ15</strain>
    </source>
</reference>
<comment type="similarity">
    <text evidence="5">Belongs to the Prp family.</text>
</comment>
<dbReference type="NCBIfam" id="NF011126">
    <property type="entry name" value="PRK14553.1-6"/>
    <property type="match status" value="1"/>
</dbReference>
<dbReference type="AlphaFoldDB" id="A0AAW5E0W2"/>
<evidence type="ECO:0000256" key="6">
    <source>
        <dbReference type="ARBA" id="ARBA00044538"/>
    </source>
</evidence>
<dbReference type="Gene3D" id="3.30.70.1490">
    <property type="entry name" value="Cysteine protease Prp"/>
    <property type="match status" value="1"/>
</dbReference>
<sequence>MIKVTIKRNSAGKIDSFTMSGHAEFDEPGKDIVCAGASAIAFGTINSIYVLCKVEPSLNQEKKGFLHCQIPHLEDDVIMEKVQLLLEGMIVSFQTIELDYGQYIKINS</sequence>